<keyword evidence="2" id="KW-1185">Reference proteome</keyword>
<accession>A0A6M1RA05</accession>
<dbReference type="AlphaFoldDB" id="A0A6M1RA05"/>
<evidence type="ECO:0000313" key="2">
    <source>
        <dbReference type="Proteomes" id="UP000473008"/>
    </source>
</evidence>
<sequence length="593" mass="65604">MNFKTSVLAASVALILAGCGSDDSAPITGGGSTGGTSTELEKKPTIAVPENGRFIDAQVEGLYYVQGDLANDEGHLTDETGAYDILEGSPRIKFVLGNQHGGLILGSVSGRDISTPYEVLGTQDRVISLVRLLLTINENVDDTLIRIPAEIQNAAEDSNLIEALMAIELDRLEETVEPLLIALQMTINELVTEEIAKEHLKNSLAGLERGSDTILTHWAKGSNWTFVQRSATQRIVQPNTNAYDNQLVIHADRSFGNNVFEKTNAPKSSIFTLQSEKFIERAGSNDGSISSDYALTYLNCIANDGEFGWVEENGNELPACDGDTNYPKPEWDDVLHHYDYELVDPESTLTEDIAHSWDGVAEMGNMYECMANANCSEKALTRYQELTRDDSDAQDGSALQKETLVGSYDPITDVYTETRTKEYLNGNHLGRAVESISFTYPVEKPGVDRYVDFIGTWEATALNPVCPEMVAKATFTFTEVGLSMSGEELNTNQDGCYISQYEEDVYSYAELASIDYWWFGTNEAGASKATLDQLNSTIRWNDREADDVEDNFKINRFSYIPAGKNWDQGLFYRFTLDDNGNKIATETLRKIAN</sequence>
<dbReference type="EMBL" id="JAALDL010000014">
    <property type="protein sequence ID" value="NGN99305.1"/>
    <property type="molecule type" value="Genomic_DNA"/>
</dbReference>
<proteinExistence type="predicted"/>
<evidence type="ECO:0000313" key="1">
    <source>
        <dbReference type="EMBL" id="NGN99305.1"/>
    </source>
</evidence>
<reference evidence="1 2" key="1">
    <citation type="submission" date="2020-02" db="EMBL/GenBank/DDBJ databases">
        <title>The draft genome of Grimontia sedimenta sp. nov., isolated from benthic sediments near coral reefs south of Kuwait.</title>
        <authorList>
            <person name="Mahmoud H.M."/>
            <person name="Jose L."/>
            <person name="Eapen S."/>
        </authorList>
    </citation>
    <scope>NUCLEOTIDE SEQUENCE [LARGE SCALE GENOMIC DNA]</scope>
    <source>
        <strain evidence="1 2">S25</strain>
    </source>
</reference>
<dbReference type="Proteomes" id="UP000473008">
    <property type="component" value="Unassembled WGS sequence"/>
</dbReference>
<evidence type="ECO:0008006" key="3">
    <source>
        <dbReference type="Google" id="ProtNLM"/>
    </source>
</evidence>
<protein>
    <recommendedName>
        <fullName evidence="3">Chromosome segregation ATPase</fullName>
    </recommendedName>
</protein>
<gene>
    <name evidence="1" type="ORF">G5S52_17120</name>
</gene>
<organism evidence="1 2">
    <name type="scientific">Grimontia sedimenti</name>
    <dbReference type="NCBI Taxonomy" id="2711294"/>
    <lineage>
        <taxon>Bacteria</taxon>
        <taxon>Pseudomonadati</taxon>
        <taxon>Pseudomonadota</taxon>
        <taxon>Gammaproteobacteria</taxon>
        <taxon>Vibrionales</taxon>
        <taxon>Vibrionaceae</taxon>
        <taxon>Grimontia</taxon>
    </lineage>
</organism>
<dbReference type="PROSITE" id="PS51257">
    <property type="entry name" value="PROKAR_LIPOPROTEIN"/>
    <property type="match status" value="1"/>
</dbReference>
<comment type="caution">
    <text evidence="1">The sequence shown here is derived from an EMBL/GenBank/DDBJ whole genome shotgun (WGS) entry which is preliminary data.</text>
</comment>
<name>A0A6M1RA05_9GAMM</name>
<dbReference type="RefSeq" id="WP_165016467.1">
    <property type="nucleotide sequence ID" value="NZ_JAALDL010000014.1"/>
</dbReference>